<keyword evidence="7 17" id="KW-0812">Transmembrane</keyword>
<evidence type="ECO:0000256" key="11">
    <source>
        <dbReference type="ARBA" id="ARBA00022989"/>
    </source>
</evidence>
<evidence type="ECO:0000256" key="3">
    <source>
        <dbReference type="ARBA" id="ARBA00012944"/>
    </source>
</evidence>
<dbReference type="InterPro" id="IPR003945">
    <property type="entry name" value="NU5C-like"/>
</dbReference>
<dbReference type="Pfam" id="PF00662">
    <property type="entry name" value="Proton_antipo_N"/>
    <property type="match status" value="1"/>
</dbReference>
<keyword evidence="9" id="KW-1278">Translocase</keyword>
<feature type="transmembrane region" description="Helical" evidence="17">
    <location>
        <begin position="166"/>
        <end position="184"/>
    </location>
</feature>
<evidence type="ECO:0000256" key="5">
    <source>
        <dbReference type="ARBA" id="ARBA00022448"/>
    </source>
</evidence>
<comment type="subcellular location">
    <subcellularLocation>
        <location evidence="2">Mitochondrion inner membrane</location>
        <topology evidence="2">Multi-pass membrane protein</topology>
    </subcellularLocation>
</comment>
<evidence type="ECO:0000256" key="13">
    <source>
        <dbReference type="ARBA" id="ARBA00023075"/>
    </source>
</evidence>
<feature type="transmembrane region" description="Helical" evidence="17">
    <location>
        <begin position="36"/>
        <end position="59"/>
    </location>
</feature>
<name>A0A2P1H6Z2_9NEOP</name>
<dbReference type="GO" id="GO:0003954">
    <property type="term" value="F:NADH dehydrogenase activity"/>
    <property type="evidence" value="ECO:0007669"/>
    <property type="project" value="TreeGrafter"/>
</dbReference>
<dbReference type="GO" id="GO:0015990">
    <property type="term" value="P:electron transport coupled proton transport"/>
    <property type="evidence" value="ECO:0007669"/>
    <property type="project" value="TreeGrafter"/>
</dbReference>
<evidence type="ECO:0000259" key="18">
    <source>
        <dbReference type="Pfam" id="PF00361"/>
    </source>
</evidence>
<evidence type="ECO:0000256" key="17">
    <source>
        <dbReference type="RuleBase" id="RU003404"/>
    </source>
</evidence>
<evidence type="ECO:0000259" key="19">
    <source>
        <dbReference type="Pfam" id="PF00662"/>
    </source>
</evidence>
<keyword evidence="11 17" id="KW-1133">Transmembrane helix</keyword>
<dbReference type="EC" id="7.1.1.2" evidence="3 17"/>
<comment type="function">
    <text evidence="1">Core subunit of the mitochondrial membrane respiratory chain NADH dehydrogenase (Complex I) that is believed to belong to the minimal assembly required for catalysis. Complex I functions in the transfer of electrons from NADH to the respiratory chain. The immediate electron acceptor for the enzyme is believed to be ubiquinone.</text>
</comment>
<keyword evidence="5 17" id="KW-0813">Transport</keyword>
<comment type="catalytic activity">
    <reaction evidence="16 17">
        <text>a ubiquinone + NADH + 5 H(+)(in) = a ubiquinol + NAD(+) + 4 H(+)(out)</text>
        <dbReference type="Rhea" id="RHEA:29091"/>
        <dbReference type="Rhea" id="RHEA-COMP:9565"/>
        <dbReference type="Rhea" id="RHEA-COMP:9566"/>
        <dbReference type="ChEBI" id="CHEBI:15378"/>
        <dbReference type="ChEBI" id="CHEBI:16389"/>
        <dbReference type="ChEBI" id="CHEBI:17976"/>
        <dbReference type="ChEBI" id="CHEBI:57540"/>
        <dbReference type="ChEBI" id="CHEBI:57945"/>
        <dbReference type="EC" id="7.1.1.2"/>
    </reaction>
</comment>
<dbReference type="InterPro" id="IPR010934">
    <property type="entry name" value="NADH_DH_su5_C"/>
</dbReference>
<evidence type="ECO:0000256" key="14">
    <source>
        <dbReference type="ARBA" id="ARBA00023128"/>
    </source>
</evidence>
<keyword evidence="8" id="KW-0999">Mitochondrion inner membrane</keyword>
<keyword evidence="6" id="KW-0679">Respiratory chain</keyword>
<evidence type="ECO:0000256" key="1">
    <source>
        <dbReference type="ARBA" id="ARBA00003257"/>
    </source>
</evidence>
<feature type="transmembrane region" description="Helical" evidence="17">
    <location>
        <begin position="403"/>
        <end position="426"/>
    </location>
</feature>
<comment type="similarity">
    <text evidence="17">Belongs to the complex I subunit 5 family.</text>
</comment>
<evidence type="ECO:0000256" key="4">
    <source>
        <dbReference type="ARBA" id="ARBA00021096"/>
    </source>
</evidence>
<dbReference type="GO" id="GO:0008137">
    <property type="term" value="F:NADH dehydrogenase (ubiquinone) activity"/>
    <property type="evidence" value="ECO:0007669"/>
    <property type="project" value="UniProtKB-EC"/>
</dbReference>
<dbReference type="EMBL" id="MG882136">
    <property type="protein sequence ID" value="AVN67302.1"/>
    <property type="molecule type" value="Genomic_DNA"/>
</dbReference>
<dbReference type="InterPro" id="IPR001516">
    <property type="entry name" value="Proton_antipo_N"/>
</dbReference>
<protein>
    <recommendedName>
        <fullName evidence="4 17">NADH-ubiquinone oxidoreductase chain 5</fullName>
        <ecNumber evidence="3 17">7.1.1.2</ecNumber>
    </recommendedName>
</protein>
<feature type="domain" description="NADH-Ubiquinone oxidoreductase (complex I) chain 5 N-terminal" evidence="19">
    <location>
        <begin position="25"/>
        <end position="72"/>
    </location>
</feature>
<evidence type="ECO:0000256" key="6">
    <source>
        <dbReference type="ARBA" id="ARBA00022660"/>
    </source>
</evidence>
<keyword evidence="10" id="KW-0249">Electron transport</keyword>
<dbReference type="AlphaFoldDB" id="A0A2P1H6Z2"/>
<feature type="transmembrane region" description="Helical" evidence="17">
    <location>
        <begin position="321"/>
        <end position="340"/>
    </location>
</feature>
<dbReference type="GO" id="GO:0042773">
    <property type="term" value="P:ATP synthesis coupled electron transport"/>
    <property type="evidence" value="ECO:0007669"/>
    <property type="project" value="InterPro"/>
</dbReference>
<accession>A0A2P1H6Z2</accession>
<feature type="transmembrane region" description="Helical" evidence="17">
    <location>
        <begin position="134"/>
        <end position="154"/>
    </location>
</feature>
<feature type="transmembrane region" description="Helical" evidence="17">
    <location>
        <begin position="465"/>
        <end position="483"/>
    </location>
</feature>
<keyword evidence="13 17" id="KW-0830">Ubiquinone</keyword>
<dbReference type="PANTHER" id="PTHR42829">
    <property type="entry name" value="NADH-UBIQUINONE OXIDOREDUCTASE CHAIN 5"/>
    <property type="match status" value="1"/>
</dbReference>
<feature type="transmembrane region" description="Helical" evidence="17">
    <location>
        <begin position="6"/>
        <end position="24"/>
    </location>
</feature>
<geneLocation type="mitochondrion" evidence="21"/>
<dbReference type="PRINTS" id="PR01434">
    <property type="entry name" value="NADHDHGNASE5"/>
</dbReference>
<evidence type="ECO:0000256" key="12">
    <source>
        <dbReference type="ARBA" id="ARBA00023027"/>
    </source>
</evidence>
<feature type="transmembrane region" description="Helical" evidence="17">
    <location>
        <begin position="71"/>
        <end position="88"/>
    </location>
</feature>
<sequence length="558" mass="63600">MSLFFMGFYFIMNDLVYFIEWEVVTINSGSIVMTFLFDWMSLIFMGFVFFISSLVILYSDDYMYGDYNMNRFIYLVLLFVMSMMFLIISPNMISILLGWDGLGLVSYCLVIYYQNVKSYNAGMLTALSNRLGDVALLMVIAWMLNYGSWNYIYYLDCMSGSFEMEVISFLVVLAAMTKSAQIPFSSWLPAAMAAPTPVSALVHSSTLVTAGVYLLIRFSPSFDDYLNMMLLLISGLTMFMAGLGANFEFDLKSIIALSTLSQLGLMMSILSMGFSGLAFFHLLTHALFKALLFMCAGIMIHSMSDSQDIRFMGNLSFQMPLTSSCLMVSNFALCGMPFLAGFYSSDLILEMVSLSYVNVFGFFLFYFSTGLTVCYSFRLFYYTLCGELNLTSFYFMSEENKNMLIGMLGLLIMVILGGSMLSWMIFPTPSLIYLPLMMKLMVITVSVIGGWLGYELSKMNLGSKLFSLIYMNISSFLGSMWNMPYLSTYGVSYDPLIMGYNSLSSFDGGWNEYFGGQGMYFLFMNMSKINQWWQFNNLSVFLMFFVMWMIMIMFMLYL</sequence>
<feature type="transmembrane region" description="Helical" evidence="17">
    <location>
        <begin position="228"/>
        <end position="247"/>
    </location>
</feature>
<evidence type="ECO:0000256" key="15">
    <source>
        <dbReference type="ARBA" id="ARBA00023136"/>
    </source>
</evidence>
<keyword evidence="15 17" id="KW-0472">Membrane</keyword>
<keyword evidence="12 17" id="KW-0520">NAD</keyword>
<feature type="transmembrane region" description="Helical" evidence="17">
    <location>
        <begin position="253"/>
        <end position="270"/>
    </location>
</feature>
<evidence type="ECO:0000259" key="20">
    <source>
        <dbReference type="Pfam" id="PF06455"/>
    </source>
</evidence>
<evidence type="ECO:0000256" key="2">
    <source>
        <dbReference type="ARBA" id="ARBA00004448"/>
    </source>
</evidence>
<evidence type="ECO:0000256" key="7">
    <source>
        <dbReference type="ARBA" id="ARBA00022692"/>
    </source>
</evidence>
<evidence type="ECO:0000256" key="10">
    <source>
        <dbReference type="ARBA" id="ARBA00022982"/>
    </source>
</evidence>
<gene>
    <name evidence="21" type="primary">nad5</name>
</gene>
<evidence type="ECO:0000313" key="21">
    <source>
        <dbReference type="EMBL" id="AVN67302.1"/>
    </source>
</evidence>
<organism evidence="21">
    <name type="scientific">Blaberus sp. B007</name>
    <dbReference type="NCBI Taxonomy" id="2093456"/>
    <lineage>
        <taxon>Eukaryota</taxon>
        <taxon>Metazoa</taxon>
        <taxon>Ecdysozoa</taxon>
        <taxon>Arthropoda</taxon>
        <taxon>Hexapoda</taxon>
        <taxon>Insecta</taxon>
        <taxon>Pterygota</taxon>
        <taxon>Neoptera</taxon>
        <taxon>Polyneoptera</taxon>
        <taxon>Dictyoptera</taxon>
        <taxon>Blattodea</taxon>
        <taxon>Blaberoidea</taxon>
        <taxon>Blaberidae</taxon>
        <taxon>Blaberinae</taxon>
        <taxon>Blaberus</taxon>
    </lineage>
</organism>
<feature type="transmembrane region" description="Helical" evidence="17">
    <location>
        <begin position="535"/>
        <end position="557"/>
    </location>
</feature>
<dbReference type="PRINTS" id="PR01435">
    <property type="entry name" value="NPOXDRDTASE5"/>
</dbReference>
<feature type="transmembrane region" description="Helical" evidence="17">
    <location>
        <begin position="432"/>
        <end position="453"/>
    </location>
</feature>
<dbReference type="PANTHER" id="PTHR42829:SF2">
    <property type="entry name" value="NADH-UBIQUINONE OXIDOREDUCTASE CHAIN 5"/>
    <property type="match status" value="1"/>
</dbReference>
<evidence type="ECO:0000256" key="9">
    <source>
        <dbReference type="ARBA" id="ARBA00022967"/>
    </source>
</evidence>
<proteinExistence type="inferred from homology"/>
<feature type="domain" description="NADH dehydrogenase subunit 5 C-terminal" evidence="20">
    <location>
        <begin position="375"/>
        <end position="555"/>
    </location>
</feature>
<feature type="domain" description="NADH:quinone oxidoreductase/Mrp antiporter transmembrane" evidence="18">
    <location>
        <begin position="89"/>
        <end position="371"/>
    </location>
</feature>
<comment type="function">
    <text evidence="17">Core subunit of the mitochondrial membrane respiratory chain NADH dehydrogenase (Complex I) which catalyzes electron transfer from NADH through the respiratory chain, using ubiquinone as an electron acceptor. Essential for the catalytic activity and assembly of complex I.</text>
</comment>
<feature type="transmembrane region" description="Helical" evidence="17">
    <location>
        <begin position="503"/>
        <end position="523"/>
    </location>
</feature>
<feature type="transmembrane region" description="Helical" evidence="17">
    <location>
        <begin position="277"/>
        <end position="301"/>
    </location>
</feature>
<dbReference type="GO" id="GO:0005743">
    <property type="term" value="C:mitochondrial inner membrane"/>
    <property type="evidence" value="ECO:0007669"/>
    <property type="project" value="UniProtKB-SubCell"/>
</dbReference>
<feature type="transmembrane region" description="Helical" evidence="17">
    <location>
        <begin position="95"/>
        <end position="114"/>
    </location>
</feature>
<evidence type="ECO:0000256" key="8">
    <source>
        <dbReference type="ARBA" id="ARBA00022792"/>
    </source>
</evidence>
<dbReference type="Pfam" id="PF00361">
    <property type="entry name" value="Proton_antipo_M"/>
    <property type="match status" value="1"/>
</dbReference>
<dbReference type="Pfam" id="PF06455">
    <property type="entry name" value="NADH5_C"/>
    <property type="match status" value="1"/>
</dbReference>
<keyword evidence="14 17" id="KW-0496">Mitochondrion</keyword>
<reference evidence="21" key="1">
    <citation type="journal article" date="2018" name="Mol. Biol. Evol.">
        <title>Transoceanic dispersal and plate tectonics shaped global cockroach distributions: evidence from mitochondrial phylogenomics.</title>
        <authorList>
            <person name="Bourguignon T."/>
            <person name="Qian T."/>
            <person name="Ho S.Y.W."/>
            <person name="Juna F."/>
            <person name="Wang Z."/>
            <person name="Arab D.A."/>
            <person name="Cameron S.L."/>
            <person name="Walker J."/>
            <person name="Rentz D."/>
            <person name="Evans T.A."/>
            <person name="Lo N."/>
        </authorList>
    </citation>
    <scope>NUCLEOTIDE SEQUENCE</scope>
</reference>
<dbReference type="InterPro" id="IPR001750">
    <property type="entry name" value="ND/Mrp_TM"/>
</dbReference>
<evidence type="ECO:0000256" key="16">
    <source>
        <dbReference type="ARBA" id="ARBA00049551"/>
    </source>
</evidence>